<gene>
    <name evidence="2" type="ORF">FF38_06639</name>
</gene>
<evidence type="ECO:0000313" key="2">
    <source>
        <dbReference type="EMBL" id="KNC29984.1"/>
    </source>
</evidence>
<comment type="caution">
    <text evidence="2">The sequence shown here is derived from an EMBL/GenBank/DDBJ whole genome shotgun (WGS) entry which is preliminary data.</text>
</comment>
<dbReference type="Proteomes" id="UP000037069">
    <property type="component" value="Unassembled WGS sequence"/>
</dbReference>
<feature type="compositionally biased region" description="Low complexity" evidence="1">
    <location>
        <begin position="106"/>
        <end position="119"/>
    </location>
</feature>
<dbReference type="EMBL" id="JRES01000596">
    <property type="protein sequence ID" value="KNC29984.1"/>
    <property type="molecule type" value="Genomic_DNA"/>
</dbReference>
<feature type="region of interest" description="Disordered" evidence="1">
    <location>
        <begin position="93"/>
        <end position="119"/>
    </location>
</feature>
<evidence type="ECO:0000256" key="1">
    <source>
        <dbReference type="SAM" id="MobiDB-lite"/>
    </source>
</evidence>
<protein>
    <submittedName>
        <fullName evidence="2">20-hydroxyecdysone protein</fullName>
    </submittedName>
</protein>
<keyword evidence="3" id="KW-1185">Reference proteome</keyword>
<dbReference type="AlphaFoldDB" id="A0A0L0CES5"/>
<accession>A0A0L0CES5</accession>
<organism evidence="2 3">
    <name type="scientific">Lucilia cuprina</name>
    <name type="common">Green bottle fly</name>
    <name type="synonym">Australian sheep blowfly</name>
    <dbReference type="NCBI Taxonomy" id="7375"/>
    <lineage>
        <taxon>Eukaryota</taxon>
        <taxon>Metazoa</taxon>
        <taxon>Ecdysozoa</taxon>
        <taxon>Arthropoda</taxon>
        <taxon>Hexapoda</taxon>
        <taxon>Insecta</taxon>
        <taxon>Pterygota</taxon>
        <taxon>Neoptera</taxon>
        <taxon>Endopterygota</taxon>
        <taxon>Diptera</taxon>
        <taxon>Brachycera</taxon>
        <taxon>Muscomorpha</taxon>
        <taxon>Oestroidea</taxon>
        <taxon>Calliphoridae</taxon>
        <taxon>Luciliinae</taxon>
        <taxon>Lucilia</taxon>
    </lineage>
</organism>
<evidence type="ECO:0000313" key="3">
    <source>
        <dbReference type="Proteomes" id="UP000037069"/>
    </source>
</evidence>
<feature type="compositionally biased region" description="Low complexity" evidence="1">
    <location>
        <begin position="290"/>
        <end position="299"/>
    </location>
</feature>
<dbReference type="OrthoDB" id="8064819at2759"/>
<proteinExistence type="predicted"/>
<reference evidence="2 3" key="1">
    <citation type="journal article" date="2015" name="Nat. Commun.">
        <title>Lucilia cuprina genome unlocks parasitic fly biology to underpin future interventions.</title>
        <authorList>
            <person name="Anstead C.A."/>
            <person name="Korhonen P.K."/>
            <person name="Young N.D."/>
            <person name="Hall R.S."/>
            <person name="Jex A.R."/>
            <person name="Murali S.C."/>
            <person name="Hughes D.S."/>
            <person name="Lee S.F."/>
            <person name="Perry T."/>
            <person name="Stroehlein A.J."/>
            <person name="Ansell B.R."/>
            <person name="Breugelmans B."/>
            <person name="Hofmann A."/>
            <person name="Qu J."/>
            <person name="Dugan S."/>
            <person name="Lee S.L."/>
            <person name="Chao H."/>
            <person name="Dinh H."/>
            <person name="Han Y."/>
            <person name="Doddapaneni H.V."/>
            <person name="Worley K.C."/>
            <person name="Muzny D.M."/>
            <person name="Ioannidis P."/>
            <person name="Waterhouse R.M."/>
            <person name="Zdobnov E.M."/>
            <person name="James P.J."/>
            <person name="Bagnall N.H."/>
            <person name="Kotze A.C."/>
            <person name="Gibbs R.A."/>
            <person name="Richards S."/>
            <person name="Batterham P."/>
            <person name="Gasser R.B."/>
        </authorList>
    </citation>
    <scope>NUCLEOTIDE SEQUENCE [LARGE SCALE GENOMIC DNA]</scope>
    <source>
        <strain evidence="2 3">LS</strain>
        <tissue evidence="2">Full body</tissue>
    </source>
</reference>
<sequence>EEEIKEAVQEEQQQEIELAVEEENRLRSTLPVEQQTVTVVQPAVVAVANDAVEQVAVADPAPEVVETEKALDLKSVVVEQETPDRVVVVIETSNEEAEQPEGSVRQATQATPTQSSTQQNFVQQLIQNSPLGQFFNQITGQPGTQVANDETQPAAPAPTLPGLFNPVTAVQNAAQSVVNSTTQAFQGLQQFASNIGSQFQNTLSGLAGQQQQEGANDATTARPPGPIQQLVNTFMGNNGQQAQPAPTQQGPLQGLLNIFQGNNRPQTATVAAAITNPEPQPAKEPEVPEETAAAAVNENTVDETISNEVRADSAEANDSFEDTVQPDELIVVNDDPAAGQTDTEQDQEVAAVGSN</sequence>
<name>A0A0L0CES5_LUCCU</name>
<feature type="region of interest" description="Disordered" evidence="1">
    <location>
        <begin position="278"/>
        <end position="355"/>
    </location>
</feature>
<feature type="non-terminal residue" evidence="2">
    <location>
        <position position="1"/>
    </location>
</feature>